<organism evidence="1 2">
    <name type="scientific">Alcaligenes xylosoxydans xylosoxydans</name>
    <name type="common">Achromobacter xylosoxidans</name>
    <dbReference type="NCBI Taxonomy" id="85698"/>
    <lineage>
        <taxon>Bacteria</taxon>
        <taxon>Pseudomonadati</taxon>
        <taxon>Pseudomonadota</taxon>
        <taxon>Betaproteobacteria</taxon>
        <taxon>Burkholderiales</taxon>
        <taxon>Alcaligenaceae</taxon>
        <taxon>Achromobacter</taxon>
    </lineage>
</organism>
<accession>A0A109XW17</accession>
<name>A0A109XW17_ALCXX</name>
<dbReference type="AlphaFoldDB" id="A0A109XW17"/>
<dbReference type="Proteomes" id="UP000060602">
    <property type="component" value="Chromosome"/>
</dbReference>
<evidence type="ECO:0000313" key="2">
    <source>
        <dbReference type="Proteomes" id="UP000060602"/>
    </source>
</evidence>
<dbReference type="EMBL" id="CP014060">
    <property type="protein sequence ID" value="AMG36288.1"/>
    <property type="molecule type" value="Genomic_DNA"/>
</dbReference>
<evidence type="ECO:0000313" key="1">
    <source>
        <dbReference type="EMBL" id="AMG36288.1"/>
    </source>
</evidence>
<gene>
    <name evidence="1" type="ORF">AL504_09750</name>
</gene>
<evidence type="ECO:0008006" key="3">
    <source>
        <dbReference type="Google" id="ProtNLM"/>
    </source>
</evidence>
<reference evidence="2" key="1">
    <citation type="submission" date="2015-12" db="EMBL/GenBank/DDBJ databases">
        <title>FDA dAtabase for Regulatory Grade micrObial Sequences (FDA-ARGOS): Supporting development and validation of Infectious Disease Dx tests.</title>
        <authorList>
            <person name="Case J."/>
            <person name="Tallon L."/>
            <person name="Sadzewicz L."/>
            <person name="Sengamalay N."/>
            <person name="Ott S."/>
            <person name="Godinez A."/>
            <person name="Nagaraj S."/>
            <person name="Nadendla S."/>
            <person name="Sichtig H."/>
        </authorList>
    </citation>
    <scope>NUCLEOTIDE SEQUENCE [LARGE SCALE GENOMIC DNA]</scope>
    <source>
        <strain evidence="2">FDAARGOS_147</strain>
    </source>
</reference>
<sequence>MRERPILFTGPMVRAILAGNKTQTRRVVKPWEPRPGSAAVPADISYLPDFTCYRTTCPYGQPGDRLWVRETWAPSIAHSHGMDACDCADVNVVYLADGQRAWFRDQDIPDAWTMPQAAQKGRCVPAIHMPRWACRLVLEITGVRVEQLQAISYEDALAEGAFDPRMFWGAEFDDVDSESADELARRLQWPQRAFRELWCKINGAGSWDANPWVWVVEFRRIENGGAHG</sequence>
<proteinExistence type="predicted"/>
<protein>
    <recommendedName>
        <fullName evidence="3">ASCH domain-containing protein</fullName>
    </recommendedName>
</protein>
<dbReference type="RefSeq" id="WP_061071961.1">
    <property type="nucleotide sequence ID" value="NZ_CP014060.2"/>
</dbReference>